<name>A0A2M7VF22_9BACT</name>
<dbReference type="Proteomes" id="UP000230405">
    <property type="component" value="Unassembled WGS sequence"/>
</dbReference>
<dbReference type="AlphaFoldDB" id="A0A2M7VF22"/>
<protein>
    <submittedName>
        <fullName evidence="1">Uncharacterized protein</fullName>
    </submittedName>
</protein>
<evidence type="ECO:0000313" key="1">
    <source>
        <dbReference type="EMBL" id="PIZ98992.1"/>
    </source>
</evidence>
<gene>
    <name evidence="1" type="ORF">COX77_02840</name>
</gene>
<dbReference type="EMBL" id="PFPO01000052">
    <property type="protein sequence ID" value="PIZ98992.1"/>
    <property type="molecule type" value="Genomic_DNA"/>
</dbReference>
<accession>A0A2M7VF22</accession>
<organism evidence="1 2">
    <name type="scientific">Candidatus Komeilibacteria bacterium CG_4_10_14_0_2_um_filter_37_10</name>
    <dbReference type="NCBI Taxonomy" id="1974470"/>
    <lineage>
        <taxon>Bacteria</taxon>
        <taxon>Candidatus Komeiliibacteriota</taxon>
    </lineage>
</organism>
<sequence>MLPPKYIKPEEQMILLERLYRSQDSITSTKKFNDEYGDNIGRLGVEMVLFNEVYRRLQVAFPRIKCRQALKEITGFEPTVY</sequence>
<evidence type="ECO:0000313" key="2">
    <source>
        <dbReference type="Proteomes" id="UP000230405"/>
    </source>
</evidence>
<proteinExistence type="predicted"/>
<comment type="caution">
    <text evidence="1">The sequence shown here is derived from an EMBL/GenBank/DDBJ whole genome shotgun (WGS) entry which is preliminary data.</text>
</comment>
<reference evidence="2" key="1">
    <citation type="submission" date="2017-09" db="EMBL/GenBank/DDBJ databases">
        <title>Depth-based differentiation of microbial function through sediment-hosted aquifers and enrichment of novel symbionts in the deep terrestrial subsurface.</title>
        <authorList>
            <person name="Probst A.J."/>
            <person name="Ladd B."/>
            <person name="Jarett J.K."/>
            <person name="Geller-Mcgrath D.E."/>
            <person name="Sieber C.M.K."/>
            <person name="Emerson J.B."/>
            <person name="Anantharaman K."/>
            <person name="Thomas B.C."/>
            <person name="Malmstrom R."/>
            <person name="Stieglmeier M."/>
            <person name="Klingl A."/>
            <person name="Woyke T."/>
            <person name="Ryan C.M."/>
            <person name="Banfield J.F."/>
        </authorList>
    </citation>
    <scope>NUCLEOTIDE SEQUENCE [LARGE SCALE GENOMIC DNA]</scope>
</reference>